<dbReference type="STRING" id="421058.SAMN05421866_2007"/>
<dbReference type="InterPro" id="IPR013766">
    <property type="entry name" value="Thioredoxin_domain"/>
</dbReference>
<dbReference type="eggNOG" id="COG0526">
    <property type="taxonomic scope" value="Bacteria"/>
</dbReference>
<dbReference type="AlphaFoldDB" id="A0A1M5PZR1"/>
<dbReference type="InterPro" id="IPR047262">
    <property type="entry name" value="PRX-like1"/>
</dbReference>
<sequence>MKNLKIVMAALIAGLGLLSFTTPDHGKNNFPPKHSQIPVKGYEVGDEAADFKLKNIDGKMVSLSDFKTAKGFIVVFTCNHCPYAKKYEDRIVELDKTFKDQGYPVIAINPNDPAVQPEDGYSQMIERAKEKGFTFPYLVDEGQKVYPLYGATKTPHVFVLQKENGKNIVKYIGAIDNNYENPKDVSEYYVKDAVNALIKGDAISMTKTVAIGCTIKTKAKK</sequence>
<dbReference type="InterPro" id="IPR000866">
    <property type="entry name" value="AhpC/TSA"/>
</dbReference>
<gene>
    <name evidence="3" type="ORF">SAMN05421866_2007</name>
</gene>
<feature type="signal peptide" evidence="1">
    <location>
        <begin position="1"/>
        <end position="26"/>
    </location>
</feature>
<dbReference type="RefSeq" id="WP_073062306.1">
    <property type="nucleotide sequence ID" value="NZ_FQWT01000002.1"/>
</dbReference>
<keyword evidence="1" id="KW-0732">Signal</keyword>
<evidence type="ECO:0000313" key="4">
    <source>
        <dbReference type="Proteomes" id="UP000184047"/>
    </source>
</evidence>
<dbReference type="CDD" id="cd02969">
    <property type="entry name" value="PRX_like1"/>
    <property type="match status" value="1"/>
</dbReference>
<dbReference type="PANTHER" id="PTHR43640:SF1">
    <property type="entry name" value="THIOREDOXIN-DEPENDENT PEROXIREDOXIN"/>
    <property type="match status" value="1"/>
</dbReference>
<dbReference type="OrthoDB" id="9809746at2"/>
<dbReference type="SUPFAM" id="SSF52833">
    <property type="entry name" value="Thioredoxin-like"/>
    <property type="match status" value="1"/>
</dbReference>
<evidence type="ECO:0000313" key="3">
    <source>
        <dbReference type="EMBL" id="SHH06693.1"/>
    </source>
</evidence>
<dbReference type="Proteomes" id="UP000184047">
    <property type="component" value="Unassembled WGS sequence"/>
</dbReference>
<dbReference type="InterPro" id="IPR036249">
    <property type="entry name" value="Thioredoxin-like_sf"/>
</dbReference>
<dbReference type="GO" id="GO:0016491">
    <property type="term" value="F:oxidoreductase activity"/>
    <property type="evidence" value="ECO:0007669"/>
    <property type="project" value="InterPro"/>
</dbReference>
<evidence type="ECO:0000259" key="2">
    <source>
        <dbReference type="PROSITE" id="PS51352"/>
    </source>
</evidence>
<feature type="chain" id="PRO_5012748087" evidence="1">
    <location>
        <begin position="27"/>
        <end position="221"/>
    </location>
</feature>
<keyword evidence="4" id="KW-1185">Reference proteome</keyword>
<organism evidence="3 4">
    <name type="scientific">Chryseobacterium oranimense</name>
    <dbReference type="NCBI Taxonomy" id="421058"/>
    <lineage>
        <taxon>Bacteria</taxon>
        <taxon>Pseudomonadati</taxon>
        <taxon>Bacteroidota</taxon>
        <taxon>Flavobacteriia</taxon>
        <taxon>Flavobacteriales</taxon>
        <taxon>Weeksellaceae</taxon>
        <taxon>Chryseobacterium group</taxon>
        <taxon>Chryseobacterium</taxon>
    </lineage>
</organism>
<dbReference type="Pfam" id="PF00578">
    <property type="entry name" value="AhpC-TSA"/>
    <property type="match status" value="1"/>
</dbReference>
<dbReference type="PANTHER" id="PTHR43640">
    <property type="entry name" value="OS07G0260300 PROTEIN"/>
    <property type="match status" value="1"/>
</dbReference>
<accession>A0A1M5PZR1</accession>
<evidence type="ECO:0000256" key="1">
    <source>
        <dbReference type="SAM" id="SignalP"/>
    </source>
</evidence>
<name>A0A1M5PZR1_9FLAO</name>
<proteinExistence type="predicted"/>
<feature type="domain" description="Thioredoxin" evidence="2">
    <location>
        <begin position="42"/>
        <end position="199"/>
    </location>
</feature>
<reference evidence="4" key="1">
    <citation type="submission" date="2016-11" db="EMBL/GenBank/DDBJ databases">
        <authorList>
            <person name="Varghese N."/>
            <person name="Submissions S."/>
        </authorList>
    </citation>
    <scope>NUCLEOTIDE SEQUENCE [LARGE SCALE GENOMIC DNA]</scope>
    <source>
        <strain evidence="4">DSM 19055</strain>
    </source>
</reference>
<dbReference type="PROSITE" id="PS51352">
    <property type="entry name" value="THIOREDOXIN_2"/>
    <property type="match status" value="1"/>
</dbReference>
<dbReference type="EMBL" id="FQWT01000002">
    <property type="protein sequence ID" value="SHH06693.1"/>
    <property type="molecule type" value="Genomic_DNA"/>
</dbReference>
<protein>
    <submittedName>
        <fullName evidence="3">AhpC/TSA family protein</fullName>
    </submittedName>
</protein>
<dbReference type="Gene3D" id="3.40.30.10">
    <property type="entry name" value="Glutaredoxin"/>
    <property type="match status" value="1"/>
</dbReference>
<dbReference type="GO" id="GO:0016209">
    <property type="term" value="F:antioxidant activity"/>
    <property type="evidence" value="ECO:0007669"/>
    <property type="project" value="InterPro"/>
</dbReference>